<dbReference type="AlphaFoldDB" id="A0A177DM21"/>
<protein>
    <submittedName>
        <fullName evidence="1">Uncharacterized protein</fullName>
    </submittedName>
</protein>
<sequence length="134" mass="14921">MPSQYRYLSSWFCIPGTQGSKCKSARTIRLETPGCPDVDDRLDPPNACRKSSRLLQAISDKAFRDSTAVLLGTSYPLHRSCCTVMRDSEFSLGNKGPILVILSRPLSARFIRSPVPCDRSLLKLRRSSRTSVPC</sequence>
<dbReference type="Proteomes" id="UP000077248">
    <property type="component" value="Unassembled WGS sequence"/>
</dbReference>
<evidence type="ECO:0000313" key="2">
    <source>
        <dbReference type="Proteomes" id="UP000077248"/>
    </source>
</evidence>
<dbReference type="GeneID" id="29115714"/>
<organism evidence="1 2">
    <name type="scientific">Alternaria alternata</name>
    <name type="common">Alternaria rot fungus</name>
    <name type="synonym">Torula alternata</name>
    <dbReference type="NCBI Taxonomy" id="5599"/>
    <lineage>
        <taxon>Eukaryota</taxon>
        <taxon>Fungi</taxon>
        <taxon>Dikarya</taxon>
        <taxon>Ascomycota</taxon>
        <taxon>Pezizomycotina</taxon>
        <taxon>Dothideomycetes</taxon>
        <taxon>Pleosporomycetidae</taxon>
        <taxon>Pleosporales</taxon>
        <taxon>Pleosporineae</taxon>
        <taxon>Pleosporaceae</taxon>
        <taxon>Alternaria</taxon>
        <taxon>Alternaria sect. Alternaria</taxon>
        <taxon>Alternaria alternata complex</taxon>
    </lineage>
</organism>
<proteinExistence type="predicted"/>
<evidence type="ECO:0000313" key="1">
    <source>
        <dbReference type="EMBL" id="OAG20280.1"/>
    </source>
</evidence>
<dbReference type="RefSeq" id="XP_018385701.1">
    <property type="nucleotide sequence ID" value="XM_018530120.1"/>
</dbReference>
<dbReference type="VEuPathDB" id="FungiDB:CC77DRAFT_118491"/>
<accession>A0A177DM21</accession>
<keyword evidence="2" id="KW-1185">Reference proteome</keyword>
<dbReference type="KEGG" id="aalt:CC77DRAFT_118491"/>
<reference evidence="1 2" key="1">
    <citation type="submission" date="2016-05" db="EMBL/GenBank/DDBJ databases">
        <title>Comparative analysis of secretome profiles of manganese(II)-oxidizing ascomycete fungi.</title>
        <authorList>
            <consortium name="DOE Joint Genome Institute"/>
            <person name="Zeiner C.A."/>
            <person name="Purvine S.O."/>
            <person name="Zink E.M."/>
            <person name="Wu S."/>
            <person name="Pasa-Tolic L."/>
            <person name="Chaput D.L."/>
            <person name="Haridas S."/>
            <person name="Grigoriev I.V."/>
            <person name="Santelli C.M."/>
            <person name="Hansel C.M."/>
        </authorList>
    </citation>
    <scope>NUCLEOTIDE SEQUENCE [LARGE SCALE GENOMIC DNA]</scope>
    <source>
        <strain evidence="1 2">SRC1lrK2f</strain>
    </source>
</reference>
<gene>
    <name evidence="1" type="ORF">CC77DRAFT_118491</name>
</gene>
<dbReference type="EMBL" id="KV441479">
    <property type="protein sequence ID" value="OAG20280.1"/>
    <property type="molecule type" value="Genomic_DNA"/>
</dbReference>
<name>A0A177DM21_ALTAL</name>